<evidence type="ECO:0000313" key="10">
    <source>
        <dbReference type="Proteomes" id="UP001642483"/>
    </source>
</evidence>
<dbReference type="Pfam" id="PF00001">
    <property type="entry name" value="7tm_1"/>
    <property type="match status" value="1"/>
</dbReference>
<sequence length="576" mass="65437">MQWLCVLLLVDIWTMCSTQEFVVIDNNVNSSLQYSNTSDEYNGVIEHDMSVISKVQACNVVVENFTMHWNQGRHSLTNYLETLKIWQCPQFEKECQNRTYALTDFTSKVYSYFCNKTSFEIECLSTIESIVVQQQANSQQQSETTTSSFVWSNVIKRLKLIDLTDDQILEPCVQIAMYEKTRAVGNFREIIRVHLPFCEFSWCGFDEDTFNNRRISAWTCLLSRCQAGIIIEMIVCAILAAAVVIINLTVLLVYYTKEKMRNSQAIFKISLAIADLMVGIVIFPTFASSLSELVFRGRFTGFFIETLNVTERSSTQNLPNGSFLIRITDRTPPIFSTTYFNVVGFFTIVSLAVSIYTLIAASVDRFLALHRPLVYFPHVAKRLAKRLSVSVWGAAFVFAILPMVVPTLRYRLVASVMILSAGPDAIIMYAVAFLIPLVALWILTTATYVVARRHFQARKNLTGDHNGGDTQHHRLTITLSIMVLVFTFSLVPSVILLVASLFIPNIYHHVPQHLDENVSVAYISAEFVSILILTCNSFWNVVIYSARSKEFRSASKDIYRKIAKKINIFKCLPATH</sequence>
<dbReference type="SUPFAM" id="SSF81321">
    <property type="entry name" value="Family A G protein-coupled receptor-like"/>
    <property type="match status" value="1"/>
</dbReference>
<evidence type="ECO:0000256" key="4">
    <source>
        <dbReference type="ARBA" id="ARBA00022989"/>
    </source>
</evidence>
<keyword evidence="10" id="KW-1185">Reference proteome</keyword>
<gene>
    <name evidence="9" type="ORF">CVLEPA_LOCUS30461</name>
</gene>
<feature type="transmembrane region" description="Helical" evidence="6">
    <location>
        <begin position="383"/>
        <end position="405"/>
    </location>
</feature>
<evidence type="ECO:0000256" key="3">
    <source>
        <dbReference type="ARBA" id="ARBA00022692"/>
    </source>
</evidence>
<dbReference type="Proteomes" id="UP001642483">
    <property type="component" value="Unassembled WGS sequence"/>
</dbReference>
<name>A0ABP0H059_CLALP</name>
<comment type="caution">
    <text evidence="9">The sequence shown here is derived from an EMBL/GenBank/DDBJ whole genome shotgun (WGS) entry which is preliminary data.</text>
</comment>
<evidence type="ECO:0000313" key="9">
    <source>
        <dbReference type="EMBL" id="CAK8697195.1"/>
    </source>
</evidence>
<organism evidence="9 10">
    <name type="scientific">Clavelina lepadiformis</name>
    <name type="common">Light-bulb sea squirt</name>
    <name type="synonym">Ascidia lepadiformis</name>
    <dbReference type="NCBI Taxonomy" id="159417"/>
    <lineage>
        <taxon>Eukaryota</taxon>
        <taxon>Metazoa</taxon>
        <taxon>Chordata</taxon>
        <taxon>Tunicata</taxon>
        <taxon>Ascidiacea</taxon>
        <taxon>Aplousobranchia</taxon>
        <taxon>Clavelinidae</taxon>
        <taxon>Clavelina</taxon>
    </lineage>
</organism>
<evidence type="ECO:0000259" key="8">
    <source>
        <dbReference type="PROSITE" id="PS50262"/>
    </source>
</evidence>
<dbReference type="EMBL" id="CAWYQH010000163">
    <property type="protein sequence ID" value="CAK8697195.1"/>
    <property type="molecule type" value="Genomic_DNA"/>
</dbReference>
<feature type="transmembrane region" description="Helical" evidence="6">
    <location>
        <begin position="527"/>
        <end position="546"/>
    </location>
</feature>
<dbReference type="Gene3D" id="1.20.1070.10">
    <property type="entry name" value="Rhodopsin 7-helix transmembrane proteins"/>
    <property type="match status" value="1"/>
</dbReference>
<feature type="transmembrane region" description="Helical" evidence="6">
    <location>
        <begin position="481"/>
        <end position="507"/>
    </location>
</feature>
<feature type="chain" id="PRO_5046138509" description="G-protein coupled receptors family 1 profile domain-containing protein" evidence="7">
    <location>
        <begin position="19"/>
        <end position="576"/>
    </location>
</feature>
<evidence type="ECO:0000256" key="7">
    <source>
        <dbReference type="SAM" id="SignalP"/>
    </source>
</evidence>
<dbReference type="PANTHER" id="PTHR22750">
    <property type="entry name" value="G-PROTEIN COUPLED RECEPTOR"/>
    <property type="match status" value="1"/>
</dbReference>
<keyword evidence="5 6" id="KW-0472">Membrane</keyword>
<evidence type="ECO:0000256" key="1">
    <source>
        <dbReference type="ARBA" id="ARBA00004651"/>
    </source>
</evidence>
<evidence type="ECO:0000256" key="5">
    <source>
        <dbReference type="ARBA" id="ARBA00023136"/>
    </source>
</evidence>
<accession>A0ABP0H059</accession>
<keyword evidence="7" id="KW-0732">Signal</keyword>
<evidence type="ECO:0000256" key="6">
    <source>
        <dbReference type="SAM" id="Phobius"/>
    </source>
</evidence>
<proteinExistence type="predicted"/>
<reference evidence="9 10" key="1">
    <citation type="submission" date="2024-02" db="EMBL/GenBank/DDBJ databases">
        <authorList>
            <person name="Daric V."/>
            <person name="Darras S."/>
        </authorList>
    </citation>
    <scope>NUCLEOTIDE SEQUENCE [LARGE SCALE GENOMIC DNA]</scope>
</reference>
<dbReference type="InterPro" id="IPR000276">
    <property type="entry name" value="GPCR_Rhodpsn"/>
</dbReference>
<feature type="transmembrane region" description="Helical" evidence="6">
    <location>
        <begin position="339"/>
        <end position="363"/>
    </location>
</feature>
<dbReference type="PROSITE" id="PS50262">
    <property type="entry name" value="G_PROTEIN_RECEP_F1_2"/>
    <property type="match status" value="1"/>
</dbReference>
<feature type="transmembrane region" description="Helical" evidence="6">
    <location>
        <begin position="425"/>
        <end position="451"/>
    </location>
</feature>
<dbReference type="CDD" id="cd00637">
    <property type="entry name" value="7tm_classA_rhodopsin-like"/>
    <property type="match status" value="1"/>
</dbReference>
<dbReference type="InterPro" id="IPR017452">
    <property type="entry name" value="GPCR_Rhodpsn_7TM"/>
</dbReference>
<protein>
    <recommendedName>
        <fullName evidence="8">G-protein coupled receptors family 1 profile domain-containing protein</fullName>
    </recommendedName>
</protein>
<dbReference type="PRINTS" id="PR00237">
    <property type="entry name" value="GPCRRHODOPSN"/>
</dbReference>
<feature type="domain" description="G-protein coupled receptors family 1 profile" evidence="8">
    <location>
        <begin position="246"/>
        <end position="544"/>
    </location>
</feature>
<feature type="transmembrane region" description="Helical" evidence="6">
    <location>
        <begin position="229"/>
        <end position="254"/>
    </location>
</feature>
<keyword evidence="4 6" id="KW-1133">Transmembrane helix</keyword>
<feature type="signal peptide" evidence="7">
    <location>
        <begin position="1"/>
        <end position="18"/>
    </location>
</feature>
<keyword evidence="3 6" id="KW-0812">Transmembrane</keyword>
<comment type="subcellular location">
    <subcellularLocation>
        <location evidence="1">Cell membrane</location>
        <topology evidence="1">Multi-pass membrane protein</topology>
    </subcellularLocation>
</comment>
<evidence type="ECO:0000256" key="2">
    <source>
        <dbReference type="ARBA" id="ARBA00022475"/>
    </source>
</evidence>
<keyword evidence="2" id="KW-1003">Cell membrane</keyword>
<feature type="transmembrane region" description="Helical" evidence="6">
    <location>
        <begin position="266"/>
        <end position="287"/>
    </location>
</feature>